<dbReference type="Pfam" id="PF08240">
    <property type="entry name" value="ADH_N"/>
    <property type="match status" value="1"/>
</dbReference>
<name>A0A0C3NEF1_PHLG1</name>
<evidence type="ECO:0000313" key="9">
    <source>
        <dbReference type="Proteomes" id="UP000053257"/>
    </source>
</evidence>
<sequence>MAHPQTYIAYRFEKAGAPLTRAELPWTEPKEGEVVVKVLATGICASDSLVQGGGLLGGFPRVPGHEVVGDVAAVHPSVKDFKVGQRVGAGWQRGFCGKCKNCVSGKRMGCAELFQHGTGCTHDGGLAQYMVVPTSGICHMPQDMDPAESAPLLCAGLTIYKAMTHNKVPEGSLVAVHGVGGLGHLAIQYSKAMGYRTVAISSSSSKKELSLRLGADVYIDESTQDAVEELQKLGGADMIVSTAPTSAGAWKMLGGLAFEGKLVVVSLPTDVAPLSPSMLCAKRLTITGDLIGDADDCAETIAFSNKHGIKPTVEKFPLEKANEAFDHRPKAFFRAVVLPWA</sequence>
<dbReference type="OrthoDB" id="1560166at2759"/>
<organism evidence="8 9">
    <name type="scientific">Phlebiopsis gigantea (strain 11061_1 CR5-6)</name>
    <name type="common">White-rot fungus</name>
    <name type="synonym">Peniophora gigantea</name>
    <dbReference type="NCBI Taxonomy" id="745531"/>
    <lineage>
        <taxon>Eukaryota</taxon>
        <taxon>Fungi</taxon>
        <taxon>Dikarya</taxon>
        <taxon>Basidiomycota</taxon>
        <taxon>Agaricomycotina</taxon>
        <taxon>Agaricomycetes</taxon>
        <taxon>Polyporales</taxon>
        <taxon>Phanerochaetaceae</taxon>
        <taxon>Phlebiopsis</taxon>
    </lineage>
</organism>
<dbReference type="Proteomes" id="UP000053257">
    <property type="component" value="Unassembled WGS sequence"/>
</dbReference>
<protein>
    <recommendedName>
        <fullName evidence="7">Enoyl reductase (ER) domain-containing protein</fullName>
    </recommendedName>
</protein>
<dbReference type="GO" id="GO:0005737">
    <property type="term" value="C:cytoplasm"/>
    <property type="evidence" value="ECO:0007669"/>
    <property type="project" value="TreeGrafter"/>
</dbReference>
<dbReference type="PANTHER" id="PTHR42940:SF7">
    <property type="entry name" value="ALCOHOL DEHYDROGENASE-LIKE N-TERMINAL DOMAIN-CONTAINING PROTEIN"/>
    <property type="match status" value="1"/>
</dbReference>
<dbReference type="InterPro" id="IPR013149">
    <property type="entry name" value="ADH-like_C"/>
</dbReference>
<dbReference type="SUPFAM" id="SSF51735">
    <property type="entry name" value="NAD(P)-binding Rossmann-fold domains"/>
    <property type="match status" value="1"/>
</dbReference>
<evidence type="ECO:0000259" key="7">
    <source>
        <dbReference type="SMART" id="SM00829"/>
    </source>
</evidence>
<dbReference type="HOGENOM" id="CLU_026673_20_1_1"/>
<dbReference type="InterPro" id="IPR036291">
    <property type="entry name" value="NAD(P)-bd_dom_sf"/>
</dbReference>
<accession>A0A0C3NEF1</accession>
<dbReference type="Pfam" id="PF00107">
    <property type="entry name" value="ADH_zinc_N"/>
    <property type="match status" value="1"/>
</dbReference>
<keyword evidence="6" id="KW-0520">NAD</keyword>
<evidence type="ECO:0000256" key="6">
    <source>
        <dbReference type="ARBA" id="ARBA00023027"/>
    </source>
</evidence>
<dbReference type="FunFam" id="3.40.50.720:FF:000039">
    <property type="entry name" value="Alcohol dehydrogenase AdhP"/>
    <property type="match status" value="1"/>
</dbReference>
<keyword evidence="5" id="KW-0560">Oxidoreductase</keyword>
<evidence type="ECO:0000256" key="2">
    <source>
        <dbReference type="ARBA" id="ARBA00008072"/>
    </source>
</evidence>
<evidence type="ECO:0000256" key="4">
    <source>
        <dbReference type="ARBA" id="ARBA00022833"/>
    </source>
</evidence>
<dbReference type="Gene3D" id="3.90.180.10">
    <property type="entry name" value="Medium-chain alcohol dehydrogenases, catalytic domain"/>
    <property type="match status" value="1"/>
</dbReference>
<gene>
    <name evidence="8" type="ORF">PHLGIDRAFT_269176</name>
</gene>
<dbReference type="EMBL" id="KN840640">
    <property type="protein sequence ID" value="KIP02999.1"/>
    <property type="molecule type" value="Genomic_DNA"/>
</dbReference>
<dbReference type="InterPro" id="IPR011032">
    <property type="entry name" value="GroES-like_sf"/>
</dbReference>
<comment type="similarity">
    <text evidence="2">Belongs to the zinc-containing alcohol dehydrogenase family.</text>
</comment>
<keyword evidence="3" id="KW-0479">Metal-binding</keyword>
<evidence type="ECO:0000313" key="8">
    <source>
        <dbReference type="EMBL" id="KIP02999.1"/>
    </source>
</evidence>
<evidence type="ECO:0000256" key="1">
    <source>
        <dbReference type="ARBA" id="ARBA00001947"/>
    </source>
</evidence>
<dbReference type="AlphaFoldDB" id="A0A0C3NEF1"/>
<dbReference type="Gene3D" id="3.40.50.720">
    <property type="entry name" value="NAD(P)-binding Rossmann-like Domain"/>
    <property type="match status" value="1"/>
</dbReference>
<keyword evidence="4" id="KW-0862">Zinc</keyword>
<evidence type="ECO:0000256" key="5">
    <source>
        <dbReference type="ARBA" id="ARBA00023002"/>
    </source>
</evidence>
<proteinExistence type="inferred from homology"/>
<dbReference type="SUPFAM" id="SSF50129">
    <property type="entry name" value="GroES-like"/>
    <property type="match status" value="1"/>
</dbReference>
<keyword evidence="9" id="KW-1185">Reference proteome</keyword>
<dbReference type="PANTHER" id="PTHR42940">
    <property type="entry name" value="ALCOHOL DEHYDROGENASE 1-RELATED"/>
    <property type="match status" value="1"/>
</dbReference>
<comment type="cofactor">
    <cofactor evidence="1">
        <name>Zn(2+)</name>
        <dbReference type="ChEBI" id="CHEBI:29105"/>
    </cofactor>
</comment>
<dbReference type="SMART" id="SM00829">
    <property type="entry name" value="PKS_ER"/>
    <property type="match status" value="1"/>
</dbReference>
<dbReference type="STRING" id="745531.A0A0C3NEF1"/>
<dbReference type="GO" id="GO:0046872">
    <property type="term" value="F:metal ion binding"/>
    <property type="evidence" value="ECO:0007669"/>
    <property type="project" value="UniProtKB-KW"/>
</dbReference>
<evidence type="ECO:0000256" key="3">
    <source>
        <dbReference type="ARBA" id="ARBA00022723"/>
    </source>
</evidence>
<reference evidence="8 9" key="1">
    <citation type="journal article" date="2014" name="PLoS Genet.">
        <title>Analysis of the Phlebiopsis gigantea genome, transcriptome and secretome provides insight into its pioneer colonization strategies of wood.</title>
        <authorList>
            <person name="Hori C."/>
            <person name="Ishida T."/>
            <person name="Igarashi K."/>
            <person name="Samejima M."/>
            <person name="Suzuki H."/>
            <person name="Master E."/>
            <person name="Ferreira P."/>
            <person name="Ruiz-Duenas F.J."/>
            <person name="Held B."/>
            <person name="Canessa P."/>
            <person name="Larrondo L.F."/>
            <person name="Schmoll M."/>
            <person name="Druzhinina I.S."/>
            <person name="Kubicek C.P."/>
            <person name="Gaskell J.A."/>
            <person name="Kersten P."/>
            <person name="St John F."/>
            <person name="Glasner J."/>
            <person name="Sabat G."/>
            <person name="Splinter BonDurant S."/>
            <person name="Syed K."/>
            <person name="Yadav J."/>
            <person name="Mgbeahuruike A.C."/>
            <person name="Kovalchuk A."/>
            <person name="Asiegbu F.O."/>
            <person name="Lackner G."/>
            <person name="Hoffmeister D."/>
            <person name="Rencoret J."/>
            <person name="Gutierrez A."/>
            <person name="Sun H."/>
            <person name="Lindquist E."/>
            <person name="Barry K."/>
            <person name="Riley R."/>
            <person name="Grigoriev I.V."/>
            <person name="Henrissat B."/>
            <person name="Kues U."/>
            <person name="Berka R.M."/>
            <person name="Martinez A.T."/>
            <person name="Covert S.F."/>
            <person name="Blanchette R.A."/>
            <person name="Cullen D."/>
        </authorList>
    </citation>
    <scope>NUCLEOTIDE SEQUENCE [LARGE SCALE GENOMIC DNA]</scope>
    <source>
        <strain evidence="8 9">11061_1 CR5-6</strain>
    </source>
</reference>
<feature type="domain" description="Enoyl reductase (ER)" evidence="7">
    <location>
        <begin position="16"/>
        <end position="338"/>
    </location>
</feature>
<dbReference type="GO" id="GO:0004022">
    <property type="term" value="F:alcohol dehydrogenase (NAD+) activity"/>
    <property type="evidence" value="ECO:0007669"/>
    <property type="project" value="TreeGrafter"/>
</dbReference>
<dbReference type="InterPro" id="IPR020843">
    <property type="entry name" value="ER"/>
</dbReference>
<dbReference type="InterPro" id="IPR013154">
    <property type="entry name" value="ADH-like_N"/>
</dbReference>